<dbReference type="PANTHER" id="PTHR30363">
    <property type="entry name" value="HTH-TYPE TRANSCRIPTIONAL REGULATOR SRLR-RELATED"/>
    <property type="match status" value="1"/>
</dbReference>
<dbReference type="InterPro" id="IPR050313">
    <property type="entry name" value="Carb_Metab_HTH_regulators"/>
</dbReference>
<dbReference type="SUPFAM" id="SSF100950">
    <property type="entry name" value="NagB/RpiA/CoA transferase-like"/>
    <property type="match status" value="1"/>
</dbReference>
<dbReference type="Gene3D" id="3.40.50.1360">
    <property type="match status" value="1"/>
</dbReference>
<dbReference type="PROSITE" id="PS51000">
    <property type="entry name" value="HTH_DEOR_2"/>
    <property type="match status" value="1"/>
</dbReference>
<evidence type="ECO:0000259" key="5">
    <source>
        <dbReference type="PROSITE" id="PS51000"/>
    </source>
</evidence>
<evidence type="ECO:0000256" key="3">
    <source>
        <dbReference type="ARBA" id="ARBA00023125"/>
    </source>
</evidence>
<organism evidence="6 7">
    <name type="scientific">Maritalea myrionectae</name>
    <dbReference type="NCBI Taxonomy" id="454601"/>
    <lineage>
        <taxon>Bacteria</taxon>
        <taxon>Pseudomonadati</taxon>
        <taxon>Pseudomonadota</taxon>
        <taxon>Alphaproteobacteria</taxon>
        <taxon>Hyphomicrobiales</taxon>
        <taxon>Devosiaceae</taxon>
        <taxon>Maritalea</taxon>
    </lineage>
</organism>
<evidence type="ECO:0000256" key="4">
    <source>
        <dbReference type="ARBA" id="ARBA00023163"/>
    </source>
</evidence>
<evidence type="ECO:0000256" key="2">
    <source>
        <dbReference type="ARBA" id="ARBA00023015"/>
    </source>
</evidence>
<dbReference type="PRINTS" id="PR00037">
    <property type="entry name" value="HTHLACR"/>
</dbReference>
<dbReference type="InterPro" id="IPR014036">
    <property type="entry name" value="DeoR-like_C"/>
</dbReference>
<dbReference type="GO" id="GO:0003677">
    <property type="term" value="F:DNA binding"/>
    <property type="evidence" value="ECO:0007669"/>
    <property type="project" value="UniProtKB-KW"/>
</dbReference>
<proteinExistence type="predicted"/>
<dbReference type="Gene3D" id="1.10.10.10">
    <property type="entry name" value="Winged helix-like DNA-binding domain superfamily/Winged helix DNA-binding domain"/>
    <property type="match status" value="1"/>
</dbReference>
<dbReference type="AlphaFoldDB" id="A0A2R4MJN7"/>
<dbReference type="InterPro" id="IPR036390">
    <property type="entry name" value="WH_DNA-bd_sf"/>
</dbReference>
<geneLocation type="plasmid" evidence="7">
    <name>phl2708y3</name>
</geneLocation>
<dbReference type="PROSITE" id="PS00894">
    <property type="entry name" value="HTH_DEOR_1"/>
    <property type="match status" value="1"/>
</dbReference>
<evidence type="ECO:0000256" key="1">
    <source>
        <dbReference type="ARBA" id="ARBA00022491"/>
    </source>
</evidence>
<keyword evidence="1" id="KW-0678">Repressor</keyword>
<dbReference type="Pfam" id="PF00455">
    <property type="entry name" value="DeoRC"/>
    <property type="match status" value="1"/>
</dbReference>
<dbReference type="InterPro" id="IPR037171">
    <property type="entry name" value="NagB/RpiA_transferase-like"/>
</dbReference>
<dbReference type="PANTHER" id="PTHR30363:SF4">
    <property type="entry name" value="GLYCEROL-3-PHOSPHATE REGULON REPRESSOR"/>
    <property type="match status" value="1"/>
</dbReference>
<accession>A0A2R4MJN7</accession>
<dbReference type="Pfam" id="PF08220">
    <property type="entry name" value="HTH_DeoR"/>
    <property type="match status" value="1"/>
</dbReference>
<keyword evidence="3" id="KW-0238">DNA-binding</keyword>
<gene>
    <name evidence="6" type="ORF">MXMO3_03704</name>
</gene>
<dbReference type="GO" id="GO:0003700">
    <property type="term" value="F:DNA-binding transcription factor activity"/>
    <property type="evidence" value="ECO:0007669"/>
    <property type="project" value="InterPro"/>
</dbReference>
<dbReference type="SMART" id="SM00420">
    <property type="entry name" value="HTH_DEOR"/>
    <property type="match status" value="1"/>
</dbReference>
<keyword evidence="2" id="KW-0805">Transcription regulation</keyword>
<reference evidence="6 7" key="1">
    <citation type="submission" date="2017-05" db="EMBL/GenBank/DDBJ databases">
        <title>Genome Analysis of Maritalea myrionectae HL2708#5.</title>
        <authorList>
            <consortium name="Cotde Inc.-PKNU"/>
            <person name="Jang D."/>
            <person name="Oh H.-M."/>
        </authorList>
    </citation>
    <scope>NUCLEOTIDE SEQUENCE [LARGE SCALE GENOMIC DNA]</scope>
    <source>
        <strain evidence="6 7">HL2708#5</strain>
        <plasmid evidence="7">phl2708y3</plasmid>
    </source>
</reference>
<dbReference type="Proteomes" id="UP000258927">
    <property type="component" value="Plasmid pHL2708Y3"/>
</dbReference>
<dbReference type="STRING" id="1122213.GCA_000423365_03382"/>
<dbReference type="EMBL" id="CP021332">
    <property type="protein sequence ID" value="AVX06207.1"/>
    <property type="molecule type" value="Genomic_DNA"/>
</dbReference>
<keyword evidence="4" id="KW-0804">Transcription</keyword>
<dbReference type="InterPro" id="IPR018356">
    <property type="entry name" value="Tscrpt_reg_HTH_DeoR_CS"/>
</dbReference>
<keyword evidence="6" id="KW-0614">Plasmid</keyword>
<dbReference type="KEGG" id="mmyr:MXMO3_03704"/>
<name>A0A2R4MJN7_9HYPH</name>
<dbReference type="SMART" id="SM01134">
    <property type="entry name" value="DeoRC"/>
    <property type="match status" value="1"/>
</dbReference>
<dbReference type="SUPFAM" id="SSF46785">
    <property type="entry name" value="Winged helix' DNA-binding domain"/>
    <property type="match status" value="1"/>
</dbReference>
<dbReference type="InterPro" id="IPR001034">
    <property type="entry name" value="DeoR_HTH"/>
</dbReference>
<dbReference type="InterPro" id="IPR036388">
    <property type="entry name" value="WH-like_DNA-bd_sf"/>
</dbReference>
<sequence>MAEFGNNFKDQYIRLGNLHVRSNILLFERKLEIKPMQQPERVERILDILNREGQVDVINLAQLFDVTEQTVRRDLATLCQRGLATRMHGGARRLASTASLSYEARRMNNITAKSQIGRKAAELIPNNCSVILNIGTTTEQVASALTKHEGLRVITNNINIIGLMQSAPLASLVQVGGTVRQSDGAVVGEDAVEFISGYRPDYAVIGASSIDDDGTILDFDAREVAVARAILKNARTRILVVDQSKFEINAPVRIADIGELDFIVMDGAPSDAFARAAEAAGTQIIIAGQNL</sequence>
<protein>
    <submittedName>
        <fullName evidence="6">Galactitol utilization operon repressor</fullName>
    </submittedName>
</protein>
<feature type="domain" description="HTH deoR-type" evidence="5">
    <location>
        <begin position="38"/>
        <end position="93"/>
    </location>
</feature>
<evidence type="ECO:0000313" key="6">
    <source>
        <dbReference type="EMBL" id="AVX06207.1"/>
    </source>
</evidence>
<evidence type="ECO:0000313" key="7">
    <source>
        <dbReference type="Proteomes" id="UP000258927"/>
    </source>
</evidence>
<keyword evidence="7" id="KW-1185">Reference proteome</keyword>